<evidence type="ECO:0000313" key="4">
    <source>
        <dbReference type="Proteomes" id="UP000286114"/>
    </source>
</evidence>
<dbReference type="NCBIfam" id="TIGR01547">
    <property type="entry name" value="phage_term_2"/>
    <property type="match status" value="1"/>
</dbReference>
<dbReference type="Gene3D" id="3.40.50.300">
    <property type="entry name" value="P-loop containing nucleotide triphosphate hydrolases"/>
    <property type="match status" value="1"/>
</dbReference>
<comment type="caution">
    <text evidence="3">The sequence shown here is derived from an EMBL/GenBank/DDBJ whole genome shotgun (WGS) entry which is preliminary data.</text>
</comment>
<dbReference type="InterPro" id="IPR027417">
    <property type="entry name" value="P-loop_NTPase"/>
</dbReference>
<dbReference type="InterPro" id="IPR006437">
    <property type="entry name" value="Phage_terminase_lsu"/>
</dbReference>
<feature type="domain" description="Phage terminase large subunit C-terminal" evidence="2">
    <location>
        <begin position="268"/>
        <end position="402"/>
    </location>
</feature>
<dbReference type="InterPro" id="IPR035413">
    <property type="entry name" value="Terminase_L_C"/>
</dbReference>
<dbReference type="RefSeq" id="WP_117880691.1">
    <property type="nucleotide sequence ID" value="NZ_BAABZM010000001.1"/>
</dbReference>
<dbReference type="SUPFAM" id="SSF52540">
    <property type="entry name" value="P-loop containing nucleoside triphosphate hydrolases"/>
    <property type="match status" value="1"/>
</dbReference>
<evidence type="ECO:0000259" key="2">
    <source>
        <dbReference type="Pfam" id="PF17288"/>
    </source>
</evidence>
<evidence type="ECO:0000259" key="1">
    <source>
        <dbReference type="Pfam" id="PF04466"/>
    </source>
</evidence>
<protein>
    <submittedName>
        <fullName evidence="3">PBSX family phage terminase large subunit</fullName>
    </submittedName>
</protein>
<accession>A0A413XHQ1</accession>
<feature type="domain" description="Phage terminase large subunit N-terminal" evidence="1">
    <location>
        <begin position="17"/>
        <end position="237"/>
    </location>
</feature>
<name>A0A413XHQ1_BACUN</name>
<proteinExistence type="predicted"/>
<dbReference type="AlphaFoldDB" id="A0A413XHQ1"/>
<evidence type="ECO:0000313" key="3">
    <source>
        <dbReference type="EMBL" id="RHB77443.1"/>
    </source>
</evidence>
<dbReference type="PANTHER" id="PTHR39184">
    <property type="match status" value="1"/>
</dbReference>
<gene>
    <name evidence="3" type="ORF">DW873_00115</name>
</gene>
<dbReference type="EMBL" id="QSHA01000001">
    <property type="protein sequence ID" value="RHB77443.1"/>
    <property type="molecule type" value="Genomic_DNA"/>
</dbReference>
<dbReference type="InterPro" id="IPR035412">
    <property type="entry name" value="Terminase_L_N"/>
</dbReference>
<dbReference type="PANTHER" id="PTHR39184:SF1">
    <property type="entry name" value="PBSX PHAGE TERMINASE LARGE SUBUNIT"/>
    <property type="match status" value="1"/>
</dbReference>
<dbReference type="Gene3D" id="3.30.420.280">
    <property type="match status" value="1"/>
</dbReference>
<dbReference type="InterPro" id="IPR052380">
    <property type="entry name" value="Viral_DNA_packaging_terminase"/>
</dbReference>
<sequence length="422" mass="48621">MIVPQEIYHPLYEDNEKFIILITGGRGSGKSFNASTFIERLTFEMTPVEKIVHQILYTRYTMVSAGMSIIPEMMEKIDLDGTTKYFKTTKTDIVNKMTKSRIMFRGIKTSSGNQTAKLKSIQGITTFVCDEAEEWTSEDEFDKIMLSIRKKGIQNRIIIIMNPCDSNHFIYKKYIEKTHKLVEIDGVQVQISTHPNVLHIHTTYFDNLENLSPEFLKEVEDIKVSNPEKYGHVVIGRWADVAEGAVFKKWGIVKEFPQECKKVGIGQDFGFTNDPSAAVRCGIIDNRLYVDELFYETDMLSSAIANRLKPFSMKVFADSQDPRLIQEIKNRGVNIYPVDKFPGSIKAGIDKIKDMEFFVTERSYNIITELRKYVWDKDKDGNYINEPVDEYNHLMDAIRYYVLGCLLGRILKPKDLTGIFTH</sequence>
<dbReference type="Pfam" id="PF17288">
    <property type="entry name" value="Terminase_3C"/>
    <property type="match status" value="1"/>
</dbReference>
<dbReference type="Pfam" id="PF04466">
    <property type="entry name" value="Terminase_3"/>
    <property type="match status" value="1"/>
</dbReference>
<dbReference type="Proteomes" id="UP000286114">
    <property type="component" value="Unassembled WGS sequence"/>
</dbReference>
<reference evidence="3 4" key="1">
    <citation type="submission" date="2018-08" db="EMBL/GenBank/DDBJ databases">
        <title>A genome reference for cultivated species of the human gut microbiota.</title>
        <authorList>
            <person name="Zou Y."/>
            <person name="Xue W."/>
            <person name="Luo G."/>
        </authorList>
    </citation>
    <scope>NUCLEOTIDE SEQUENCE [LARGE SCALE GENOMIC DNA]</scope>
    <source>
        <strain evidence="3 4">AM39-1</strain>
    </source>
</reference>
<organism evidence="3 4">
    <name type="scientific">Bacteroides uniformis</name>
    <dbReference type="NCBI Taxonomy" id="820"/>
    <lineage>
        <taxon>Bacteria</taxon>
        <taxon>Pseudomonadati</taxon>
        <taxon>Bacteroidota</taxon>
        <taxon>Bacteroidia</taxon>
        <taxon>Bacteroidales</taxon>
        <taxon>Bacteroidaceae</taxon>
        <taxon>Bacteroides</taxon>
    </lineage>
</organism>